<comment type="caution">
    <text evidence="2">The sequence shown here is derived from an EMBL/GenBank/DDBJ whole genome shotgun (WGS) entry which is preliminary data.</text>
</comment>
<evidence type="ECO:0000313" key="3">
    <source>
        <dbReference type="Proteomes" id="UP001204772"/>
    </source>
</evidence>
<dbReference type="PROSITE" id="PS50157">
    <property type="entry name" value="ZINC_FINGER_C2H2_2"/>
    <property type="match status" value="1"/>
</dbReference>
<dbReference type="Proteomes" id="UP001204772">
    <property type="component" value="Unassembled WGS sequence"/>
</dbReference>
<keyword evidence="3" id="KW-1185">Reference proteome</keyword>
<name>A0ABT1FXD5_9BACT</name>
<dbReference type="InterPro" id="IPR036236">
    <property type="entry name" value="Znf_C2H2_sf"/>
</dbReference>
<organism evidence="2 3">
    <name type="scientific">Runella salmonicolor</name>
    <dbReference type="NCBI Taxonomy" id="2950278"/>
    <lineage>
        <taxon>Bacteria</taxon>
        <taxon>Pseudomonadati</taxon>
        <taxon>Bacteroidota</taxon>
        <taxon>Cytophagia</taxon>
        <taxon>Cytophagales</taxon>
        <taxon>Spirosomataceae</taxon>
        <taxon>Runella</taxon>
    </lineage>
</organism>
<gene>
    <name evidence="2" type="ORF">NCI00_28610</name>
</gene>
<dbReference type="InterPro" id="IPR013087">
    <property type="entry name" value="Znf_C2H2_type"/>
</dbReference>
<protein>
    <submittedName>
        <fullName evidence="2">C2H2-type zinc finger protein</fullName>
    </submittedName>
</protein>
<feature type="domain" description="C2H2-type" evidence="1">
    <location>
        <begin position="134"/>
        <end position="166"/>
    </location>
</feature>
<dbReference type="EMBL" id="JAMZEL010000024">
    <property type="protein sequence ID" value="MCP1386438.1"/>
    <property type="molecule type" value="Genomic_DNA"/>
</dbReference>
<proteinExistence type="predicted"/>
<reference evidence="2 3" key="1">
    <citation type="submission" date="2022-06" db="EMBL/GenBank/DDBJ databases">
        <title>Runella sp. S5 genome sequencing.</title>
        <authorList>
            <person name="Park S."/>
        </authorList>
    </citation>
    <scope>NUCLEOTIDE SEQUENCE [LARGE SCALE GENOMIC DNA]</scope>
    <source>
        <strain evidence="2 3">S5</strain>
    </source>
</reference>
<accession>A0ABT1FXD5</accession>
<dbReference type="SUPFAM" id="SSF57667">
    <property type="entry name" value="beta-beta-alpha zinc fingers"/>
    <property type="match status" value="1"/>
</dbReference>
<sequence>MEKIMHEVLTTLHNDMLNQRRGCFRALETNAEKAGVELMLWIKEYTFKNSILPIELTPKPNPKFDREEHLVKMRKTMECYSDNLGRWTFHLQRKGYYQLINDSYKANVPLIEWLVSYYAEQNPNLKSIVSPIEYKCPACGKEFSSQNALNAHRVEQCRAKHQHNSTSHVPEKIN</sequence>
<evidence type="ECO:0000259" key="1">
    <source>
        <dbReference type="PROSITE" id="PS50157"/>
    </source>
</evidence>
<dbReference type="Pfam" id="PF13912">
    <property type="entry name" value="zf-C2H2_6"/>
    <property type="match status" value="1"/>
</dbReference>
<evidence type="ECO:0000313" key="2">
    <source>
        <dbReference type="EMBL" id="MCP1386438.1"/>
    </source>
</evidence>